<keyword evidence="1" id="KW-0812">Transmembrane</keyword>
<keyword evidence="1" id="KW-0472">Membrane</keyword>
<accession>A0ABR9ZUV9</accession>
<evidence type="ECO:0000256" key="1">
    <source>
        <dbReference type="SAM" id="Phobius"/>
    </source>
</evidence>
<feature type="domain" description="Exonuclease VII large subunit C-terminal" evidence="2">
    <location>
        <begin position="153"/>
        <end position="272"/>
    </location>
</feature>
<keyword evidence="4" id="KW-1185">Reference proteome</keyword>
<evidence type="ECO:0000259" key="2">
    <source>
        <dbReference type="Pfam" id="PF02601"/>
    </source>
</evidence>
<dbReference type="InterPro" id="IPR003753">
    <property type="entry name" value="Exonuc_VII_L"/>
</dbReference>
<sequence>MENNLPRELVEKMTSYLGKEMSQNNFHLHREKVWQRIIDQFYKENKTEVFVKGTVVKIKDIGPVGRNFEIKDAQGQTITIYCQNIRIMKNTVTIGSTIGVKGYYNLYKNDYRHDGELQIKANEITNLEETRWDIQPFKEFIDENRKRHKIRFFAKNKNKLALITSENSEAREDIKKVLCKHYKIEEHFVNLFDVDSISKKIEALDESDCDIILISRGGMDRLSVFNAYSILNAIYKSSKPLVTALGHASFSSLADIVADYSYNSPSAAAYELNGLRKKYSKIRNSIILTLLVCLIGIWLIRQR</sequence>
<name>A0ABR9ZUV9_9FIRM</name>
<proteinExistence type="predicted"/>
<evidence type="ECO:0000313" key="3">
    <source>
        <dbReference type="EMBL" id="MBF4694252.1"/>
    </source>
</evidence>
<dbReference type="Pfam" id="PF02601">
    <property type="entry name" value="Exonuc_VII_L"/>
    <property type="match status" value="1"/>
</dbReference>
<organism evidence="3 4">
    <name type="scientific">Fusibacter ferrireducens</name>
    <dbReference type="NCBI Taxonomy" id="2785058"/>
    <lineage>
        <taxon>Bacteria</taxon>
        <taxon>Bacillati</taxon>
        <taxon>Bacillota</taxon>
        <taxon>Clostridia</taxon>
        <taxon>Eubacteriales</taxon>
        <taxon>Eubacteriales Family XII. Incertae Sedis</taxon>
        <taxon>Fusibacter</taxon>
    </lineage>
</organism>
<dbReference type="RefSeq" id="WP_194702489.1">
    <property type="nucleotide sequence ID" value="NZ_JADKNH010000008.1"/>
</dbReference>
<dbReference type="InterPro" id="IPR020579">
    <property type="entry name" value="Exonuc_VII_lsu_C"/>
</dbReference>
<evidence type="ECO:0000313" key="4">
    <source>
        <dbReference type="Proteomes" id="UP000614200"/>
    </source>
</evidence>
<dbReference type="PANTHER" id="PTHR30008">
    <property type="entry name" value="EXODEOXYRIBONUCLEASE 7 LARGE SUBUNIT"/>
    <property type="match status" value="1"/>
</dbReference>
<reference evidence="3 4" key="1">
    <citation type="submission" date="2020-11" db="EMBL/GenBank/DDBJ databases">
        <title>Fusibacter basophilias sp. nov.</title>
        <authorList>
            <person name="Qiu D."/>
        </authorList>
    </citation>
    <scope>NUCLEOTIDE SEQUENCE [LARGE SCALE GENOMIC DNA]</scope>
    <source>
        <strain evidence="3 4">Q10-2</strain>
    </source>
</reference>
<keyword evidence="1" id="KW-1133">Transmembrane helix</keyword>
<dbReference type="EMBL" id="JADKNH010000008">
    <property type="protein sequence ID" value="MBF4694252.1"/>
    <property type="molecule type" value="Genomic_DNA"/>
</dbReference>
<feature type="transmembrane region" description="Helical" evidence="1">
    <location>
        <begin position="282"/>
        <end position="300"/>
    </location>
</feature>
<dbReference type="PANTHER" id="PTHR30008:SF0">
    <property type="entry name" value="EXODEOXYRIBONUCLEASE 7 LARGE SUBUNIT"/>
    <property type="match status" value="1"/>
</dbReference>
<gene>
    <name evidence="3" type="ORF">ISU02_14105</name>
</gene>
<dbReference type="Proteomes" id="UP000614200">
    <property type="component" value="Unassembled WGS sequence"/>
</dbReference>
<comment type="caution">
    <text evidence="3">The sequence shown here is derived from an EMBL/GenBank/DDBJ whole genome shotgun (WGS) entry which is preliminary data.</text>
</comment>
<protein>
    <recommendedName>
        <fullName evidence="2">Exonuclease VII large subunit C-terminal domain-containing protein</fullName>
    </recommendedName>
</protein>